<evidence type="ECO:0000313" key="3">
    <source>
        <dbReference type="Proteomes" id="UP000450000"/>
    </source>
</evidence>
<dbReference type="InterPro" id="IPR010982">
    <property type="entry name" value="Lambda_DNA-bd_dom_sf"/>
</dbReference>
<reference evidence="2 3" key="1">
    <citation type="submission" date="2019-09" db="EMBL/GenBank/DDBJ databases">
        <title>Genome Sequences of Streptomyces kaniharaensis ATCC 21070.</title>
        <authorList>
            <person name="Zhu W."/>
            <person name="De Crecy-Lagard V."/>
            <person name="Richards N.G."/>
        </authorList>
    </citation>
    <scope>NUCLEOTIDE SEQUENCE [LARGE SCALE GENOMIC DNA]</scope>
    <source>
        <strain evidence="2 3">SF-557</strain>
    </source>
</reference>
<accession>A0A6N7L516</accession>
<dbReference type="EMBL" id="WBOF01000010">
    <property type="protein sequence ID" value="MQS18037.1"/>
    <property type="molecule type" value="Genomic_DNA"/>
</dbReference>
<evidence type="ECO:0000313" key="2">
    <source>
        <dbReference type="EMBL" id="MQS18037.1"/>
    </source>
</evidence>
<gene>
    <name evidence="2" type="ORF">F7Q99_39080</name>
</gene>
<dbReference type="Proteomes" id="UP000450000">
    <property type="component" value="Unassembled WGS sequence"/>
</dbReference>
<dbReference type="AlphaFoldDB" id="A0A6N7L516"/>
<comment type="caution">
    <text evidence="2">The sequence shown here is derived from an EMBL/GenBank/DDBJ whole genome shotgun (WGS) entry which is preliminary data.</text>
</comment>
<dbReference type="InterPro" id="IPR001387">
    <property type="entry name" value="Cro/C1-type_HTH"/>
</dbReference>
<dbReference type="SMART" id="SM00530">
    <property type="entry name" value="HTH_XRE"/>
    <property type="match status" value="1"/>
</dbReference>
<dbReference type="RefSeq" id="WP_153472111.1">
    <property type="nucleotide sequence ID" value="NZ_WBOF01000010.1"/>
</dbReference>
<keyword evidence="3" id="KW-1185">Reference proteome</keyword>
<dbReference type="Pfam" id="PF13560">
    <property type="entry name" value="HTH_31"/>
    <property type="match status" value="1"/>
</dbReference>
<dbReference type="GO" id="GO:0003677">
    <property type="term" value="F:DNA binding"/>
    <property type="evidence" value="ECO:0007669"/>
    <property type="project" value="InterPro"/>
</dbReference>
<feature type="domain" description="HTH cro/C1-type" evidence="1">
    <location>
        <begin position="14"/>
        <end position="70"/>
    </location>
</feature>
<evidence type="ECO:0000259" key="1">
    <source>
        <dbReference type="PROSITE" id="PS50943"/>
    </source>
</evidence>
<dbReference type="OrthoDB" id="3504495at2"/>
<proteinExistence type="predicted"/>
<sequence>MPELPPSLTTGQRIQRLRKARGISREALAGLVGRSAGWLKAVENGRLLPPRLPMLVRLAEHLQVDDLAELTGAFPLPVALFTGREHPALTAVRRSIDAASLAVADGPPQHLDYVAAALEAGWAARDSRGDHRTALGQLLPGLVGDVAAAAAHPEVADRRRAQVLYASVLNLVQMFSAYQSDGNLVWRVAERSLATARATGDLAAVGQSAWFLVQALRESGQWDSAQVLTEETLRVLDPHRANSPALAAAWAGMAWHAAITHARAGESGDAWRWADRAEAVARTLPATWWSSPTSASLTAVPIHAVTVAVELRQVGTALAWADRIDPRQIPARPRRSRHLVEVARAHQLRGEHARTAELLTEAVEAASETPRWNGETHQLVRGLLDGPATVRPAARSLAEAVGIAA</sequence>
<dbReference type="SUPFAM" id="SSF47413">
    <property type="entry name" value="lambda repressor-like DNA-binding domains"/>
    <property type="match status" value="1"/>
</dbReference>
<name>A0A6N7L516_9ACTN</name>
<dbReference type="CDD" id="cd00093">
    <property type="entry name" value="HTH_XRE"/>
    <property type="match status" value="1"/>
</dbReference>
<protein>
    <submittedName>
        <fullName evidence="2">Helix-turn-helix transcriptional regulator</fullName>
    </submittedName>
</protein>
<dbReference type="PROSITE" id="PS50943">
    <property type="entry name" value="HTH_CROC1"/>
    <property type="match status" value="1"/>
</dbReference>
<organism evidence="2 3">
    <name type="scientific">Streptomyces kaniharaensis</name>
    <dbReference type="NCBI Taxonomy" id="212423"/>
    <lineage>
        <taxon>Bacteria</taxon>
        <taxon>Bacillati</taxon>
        <taxon>Actinomycetota</taxon>
        <taxon>Actinomycetes</taxon>
        <taxon>Kitasatosporales</taxon>
        <taxon>Streptomycetaceae</taxon>
        <taxon>Streptomyces</taxon>
    </lineage>
</organism>
<dbReference type="Gene3D" id="1.10.260.40">
    <property type="entry name" value="lambda repressor-like DNA-binding domains"/>
    <property type="match status" value="1"/>
</dbReference>